<feature type="transmembrane region" description="Helical" evidence="1">
    <location>
        <begin position="351"/>
        <end position="371"/>
    </location>
</feature>
<evidence type="ECO:0000313" key="3">
    <source>
        <dbReference type="Proteomes" id="UP001420932"/>
    </source>
</evidence>
<keyword evidence="1" id="KW-0472">Membrane</keyword>
<feature type="transmembrane region" description="Helical" evidence="1">
    <location>
        <begin position="383"/>
        <end position="404"/>
    </location>
</feature>
<feature type="transmembrane region" description="Helical" evidence="1">
    <location>
        <begin position="55"/>
        <end position="75"/>
    </location>
</feature>
<comment type="caution">
    <text evidence="2">The sequence shown here is derived from an EMBL/GenBank/DDBJ whole genome shotgun (WGS) entry which is preliminary data.</text>
</comment>
<feature type="transmembrane region" description="Helical" evidence="1">
    <location>
        <begin position="416"/>
        <end position="435"/>
    </location>
</feature>
<dbReference type="GO" id="GO:0015098">
    <property type="term" value="F:molybdate ion transmembrane transporter activity"/>
    <property type="evidence" value="ECO:0007669"/>
    <property type="project" value="InterPro"/>
</dbReference>
<dbReference type="SUPFAM" id="SSF103473">
    <property type="entry name" value="MFS general substrate transporter"/>
    <property type="match status" value="1"/>
</dbReference>
<feature type="transmembrane region" description="Helical" evidence="1">
    <location>
        <begin position="16"/>
        <end position="34"/>
    </location>
</feature>
<dbReference type="PANTHER" id="PTHR23516">
    <property type="entry name" value="SAM (S-ADENOSYL METHIONINE) TRANSPORTER"/>
    <property type="match status" value="1"/>
</dbReference>
<organism evidence="2 3">
    <name type="scientific">Stephania yunnanensis</name>
    <dbReference type="NCBI Taxonomy" id="152371"/>
    <lineage>
        <taxon>Eukaryota</taxon>
        <taxon>Viridiplantae</taxon>
        <taxon>Streptophyta</taxon>
        <taxon>Embryophyta</taxon>
        <taxon>Tracheophyta</taxon>
        <taxon>Spermatophyta</taxon>
        <taxon>Magnoliopsida</taxon>
        <taxon>Ranunculales</taxon>
        <taxon>Menispermaceae</taxon>
        <taxon>Menispermoideae</taxon>
        <taxon>Cissampelideae</taxon>
        <taxon>Stephania</taxon>
    </lineage>
</organism>
<feature type="transmembrane region" description="Helical" evidence="1">
    <location>
        <begin position="297"/>
        <end position="316"/>
    </location>
</feature>
<feature type="transmembrane region" description="Helical" evidence="1">
    <location>
        <begin position="90"/>
        <end position="111"/>
    </location>
</feature>
<dbReference type="InterPro" id="IPR008509">
    <property type="entry name" value="MOT2/MFSD5"/>
</dbReference>
<dbReference type="EMBL" id="JBBNAF010000002">
    <property type="protein sequence ID" value="KAK9163720.1"/>
    <property type="molecule type" value="Genomic_DNA"/>
</dbReference>
<keyword evidence="3" id="KW-1185">Reference proteome</keyword>
<dbReference type="Pfam" id="PF05631">
    <property type="entry name" value="MFS_5"/>
    <property type="match status" value="1"/>
</dbReference>
<name>A0AAP0Q1M3_9MAGN</name>
<evidence type="ECO:0000313" key="2">
    <source>
        <dbReference type="EMBL" id="KAK9163720.1"/>
    </source>
</evidence>
<feature type="transmembrane region" description="Helical" evidence="1">
    <location>
        <begin position="328"/>
        <end position="345"/>
    </location>
</feature>
<dbReference type="Gene3D" id="1.20.1250.20">
    <property type="entry name" value="MFS general substrate transporter like domains"/>
    <property type="match status" value="1"/>
</dbReference>
<dbReference type="AlphaFoldDB" id="A0AAP0Q1M3"/>
<feature type="transmembrane region" description="Helical" evidence="1">
    <location>
        <begin position="213"/>
        <end position="235"/>
    </location>
</feature>
<feature type="transmembrane region" description="Helical" evidence="1">
    <location>
        <begin position="143"/>
        <end position="166"/>
    </location>
</feature>
<feature type="transmembrane region" description="Helical" evidence="1">
    <location>
        <begin position="261"/>
        <end position="285"/>
    </location>
</feature>
<proteinExistence type="predicted"/>
<gene>
    <name evidence="2" type="ORF">Syun_004622</name>
</gene>
<feature type="transmembrane region" description="Helical" evidence="1">
    <location>
        <begin position="120"/>
        <end position="137"/>
    </location>
</feature>
<dbReference type="InterPro" id="IPR036259">
    <property type="entry name" value="MFS_trans_sf"/>
</dbReference>
<dbReference type="PANTHER" id="PTHR23516:SF2">
    <property type="entry name" value="MOLYBDATE-ANION TRANSPORTER"/>
    <property type="match status" value="1"/>
</dbReference>
<sequence>MGVTIENTVWEPNPQIYIIIFSSCLLSILLQPYFSNNPRSPPSSSSSFDLSSPSSTNFLLTFSLASVIGGLGSAFGERAFYGSDTNNEEIVVSLCVGCFAACVFGTLFGVLSDVIGQKKICVLFCVLHIFVGVWRSVSVRPNAWIATISLALASFIFTFSFETLMVKEHEKRGYRPNLLCDTFWLMEFYQSASFIGSQMFANFLVGGDAEKRIAYPSLAVALLSVICLICIVRGWNESPTLFSIKEYKVAFSACILHDRRVWLLMCTQSCLQFSISIFWILWAPIIVADGRGVHLGMLFPCWMGAKMLGSTVVPWLLSGPSLPQIEDWLVGAFLISGLIFSIVAYDYQEVGVLVTLFFLYHASVGLISPSLARLRTMYVPNDLRGGMICLSVAPAYAALLLVLIQGGYRRTLGNSSAMAFAAFGLFMAAGCMHMLKKVGRQHRENARKL</sequence>
<keyword evidence="1" id="KW-0812">Transmembrane</keyword>
<keyword evidence="1" id="KW-1133">Transmembrane helix</keyword>
<dbReference type="GO" id="GO:0016020">
    <property type="term" value="C:membrane"/>
    <property type="evidence" value="ECO:0007669"/>
    <property type="project" value="InterPro"/>
</dbReference>
<protein>
    <submittedName>
        <fullName evidence="2">Uncharacterized protein</fullName>
    </submittedName>
</protein>
<reference evidence="2 3" key="1">
    <citation type="submission" date="2024-01" db="EMBL/GenBank/DDBJ databases">
        <title>Genome assemblies of Stephania.</title>
        <authorList>
            <person name="Yang L."/>
        </authorList>
    </citation>
    <scope>NUCLEOTIDE SEQUENCE [LARGE SCALE GENOMIC DNA]</scope>
    <source>
        <strain evidence="2">YNDBR</strain>
        <tissue evidence="2">Leaf</tissue>
    </source>
</reference>
<evidence type="ECO:0000256" key="1">
    <source>
        <dbReference type="SAM" id="Phobius"/>
    </source>
</evidence>
<accession>A0AAP0Q1M3</accession>
<dbReference type="Proteomes" id="UP001420932">
    <property type="component" value="Unassembled WGS sequence"/>
</dbReference>